<evidence type="ECO:0000256" key="16">
    <source>
        <dbReference type="ARBA" id="ARBA00039034"/>
    </source>
</evidence>
<dbReference type="Pfam" id="PF02770">
    <property type="entry name" value="Acyl-CoA_dh_M"/>
    <property type="match status" value="1"/>
</dbReference>
<dbReference type="Gene3D" id="3.40.50.300">
    <property type="entry name" value="P-loop containing nucleotide triphosphate hydrolases"/>
    <property type="match status" value="1"/>
</dbReference>
<keyword evidence="9" id="KW-0274">FAD</keyword>
<evidence type="ECO:0000259" key="26">
    <source>
        <dbReference type="Pfam" id="PF02770"/>
    </source>
</evidence>
<dbReference type="InterPro" id="IPR049448">
    <property type="entry name" value="ACAD9/ACADV-like_C"/>
</dbReference>
<dbReference type="SUPFAM" id="SSF47203">
    <property type="entry name" value="Acyl-CoA dehydrogenase C-terminal domain-like"/>
    <property type="match status" value="1"/>
</dbReference>
<keyword evidence="8" id="KW-0702">S-nitrosylation</keyword>
<dbReference type="GO" id="GO:0017099">
    <property type="term" value="F:very-long-chain fatty acyl-CoA dehydrogenase activity"/>
    <property type="evidence" value="ECO:0007669"/>
    <property type="project" value="UniProtKB-EC"/>
</dbReference>
<sequence length="707" mass="78906">MLKNFFENSSYRSSVDFPGNVFFEDLIEIYPNAKIILSIRDSPQIWAKSAQETIFGYESGERMSFARLPGIKHLFRFVPVGSYSLTRMVETLVTRMFLSKEPKFTIDALSTAYSEWQKHCESTIKQERLLIFNVKEGWKPLCDFLEVEVPTSNFPRVNDRKSFNGWFIISQEIKSVLGFFGNGPDAPGFWTFWHASARRARWGLGMSNVQMARMSEIGGELDLGVSIYIGAHQSIGFKAILILGTPEMKEKYLPAVASGEKIAAFCLTEPGTGSDASSVQTRAVKQEDGSFLMNGGKIWITGGGIADIFTVFAQVPVEQEDGSTKDQMTAFIVERDFGGVTHGAPEKKMGIKCSNTAEVYFDDVRIPAENIIGEVGEGFKVAMEVLNSGRYGMGATLNGTQKGLIKKATEFAANRTQFRNKIYKFGAIQEKLARMHAEQYASEAVSYLVANAMDHKTENYHLEAACGKIFASERAWHCCDETIQVMGGMGYMFEQGVEKVMRDLRIFRIFEGTNDILRLMVGLQGLQYTGQQLAPIAKAAKSPIANAPTLIKFKMDQRAKEKGSKTASNDLKRYVDPALHPEAQKVGEAITRFEVSSKKILQKFNKDIINQQFHVKRIAEAAVELFVSSAVLSRATAAQKHPTANKEEEILLAKTYIFDSLKKVHGALDQLCEHDESHWKNMAELTEKMVNADSPILGAHPTELIHK</sequence>
<evidence type="ECO:0000256" key="20">
    <source>
        <dbReference type="ARBA" id="ARBA00047893"/>
    </source>
</evidence>
<dbReference type="GO" id="GO:0005743">
    <property type="term" value="C:mitochondrial inner membrane"/>
    <property type="evidence" value="ECO:0007669"/>
    <property type="project" value="UniProtKB-SubCell"/>
</dbReference>
<evidence type="ECO:0000256" key="8">
    <source>
        <dbReference type="ARBA" id="ARBA00022799"/>
    </source>
</evidence>
<dbReference type="FunFam" id="1.20.140.10:FF:000008">
    <property type="entry name" value="acyl-CoA dehydrogenase family member 9, mitochondrial"/>
    <property type="match status" value="1"/>
</dbReference>
<evidence type="ECO:0000256" key="10">
    <source>
        <dbReference type="ARBA" id="ARBA00022832"/>
    </source>
</evidence>
<evidence type="ECO:0000256" key="9">
    <source>
        <dbReference type="ARBA" id="ARBA00022827"/>
    </source>
</evidence>
<dbReference type="GO" id="GO:0000062">
    <property type="term" value="F:fatty-acyl-CoA binding"/>
    <property type="evidence" value="ECO:0007669"/>
    <property type="project" value="TreeGrafter"/>
</dbReference>
<dbReference type="PANTHER" id="PTHR43884">
    <property type="entry name" value="ACYL-COA DEHYDROGENASE"/>
    <property type="match status" value="1"/>
</dbReference>
<evidence type="ECO:0000259" key="25">
    <source>
        <dbReference type="Pfam" id="PF00441"/>
    </source>
</evidence>
<dbReference type="GO" id="GO:0006631">
    <property type="term" value="P:fatty acid metabolic process"/>
    <property type="evidence" value="ECO:0007669"/>
    <property type="project" value="UniProtKB-KW"/>
</dbReference>
<keyword evidence="10" id="KW-0276">Fatty acid metabolism</keyword>
<keyword evidence="12" id="KW-0560">Oxidoreductase</keyword>
<dbReference type="AlphaFoldDB" id="E4XJ19"/>
<comment type="subcellular location">
    <subcellularLocation>
        <location evidence="2">Mitochondrion inner membrane</location>
        <topology evidence="2">Peripheral membrane protein</topology>
    </subcellularLocation>
</comment>
<evidence type="ECO:0000256" key="19">
    <source>
        <dbReference type="ARBA" id="ARBA00046812"/>
    </source>
</evidence>
<reference evidence="29" key="1">
    <citation type="journal article" date="2010" name="Science">
        <title>Plasticity of animal genome architecture unmasked by rapid evolution of a pelagic tunicate.</title>
        <authorList>
            <person name="Denoeud F."/>
            <person name="Henriet S."/>
            <person name="Mungpakdee S."/>
            <person name="Aury J.M."/>
            <person name="Da Silva C."/>
            <person name="Brinkmann H."/>
            <person name="Mikhaleva J."/>
            <person name="Olsen L.C."/>
            <person name="Jubin C."/>
            <person name="Canestro C."/>
            <person name="Bouquet J.M."/>
            <person name="Danks G."/>
            <person name="Poulain J."/>
            <person name="Campsteijn C."/>
            <person name="Adamski M."/>
            <person name="Cross I."/>
            <person name="Yadetie F."/>
            <person name="Muffato M."/>
            <person name="Louis A."/>
            <person name="Butcher S."/>
            <person name="Tsagkogeorga G."/>
            <person name="Konrad A."/>
            <person name="Singh S."/>
            <person name="Jensen M.F."/>
            <person name="Cong E.H."/>
            <person name="Eikeseth-Otteraa H."/>
            <person name="Noel B."/>
            <person name="Anthouard V."/>
            <person name="Porcel B.M."/>
            <person name="Kachouri-Lafond R."/>
            <person name="Nishino A."/>
            <person name="Ugolini M."/>
            <person name="Chourrout P."/>
            <person name="Nishida H."/>
            <person name="Aasland R."/>
            <person name="Huzurbazar S."/>
            <person name="Westhof E."/>
            <person name="Delsuc F."/>
            <person name="Lehrach H."/>
            <person name="Reinhardt R."/>
            <person name="Weissenbach J."/>
            <person name="Roy S.W."/>
            <person name="Artiguenave F."/>
            <person name="Postlethwait J.H."/>
            <person name="Manak J.R."/>
            <person name="Thompson E.M."/>
            <person name="Jaillon O."/>
            <person name="Du Pasquier L."/>
            <person name="Boudinot P."/>
            <person name="Liberles D.A."/>
            <person name="Volff J.N."/>
            <person name="Philippe H."/>
            <person name="Lenhard B."/>
            <person name="Roest Crollius H."/>
            <person name="Wincker P."/>
            <person name="Chourrout D."/>
        </authorList>
    </citation>
    <scope>NUCLEOTIDE SEQUENCE [LARGE SCALE GENOMIC DNA]</scope>
</reference>
<dbReference type="GO" id="GO:0050660">
    <property type="term" value="F:flavin adenine dinucleotide binding"/>
    <property type="evidence" value="ECO:0007669"/>
    <property type="project" value="InterPro"/>
</dbReference>
<comment type="catalytic activity">
    <reaction evidence="20">
        <text>dodecanoyl-CoA + oxidized [electron-transfer flavoprotein] + H(+) = (2E)-dodecenoyl-CoA + reduced [electron-transfer flavoprotein]</text>
        <dbReference type="Rhea" id="RHEA:47296"/>
        <dbReference type="Rhea" id="RHEA-COMP:10685"/>
        <dbReference type="Rhea" id="RHEA-COMP:10686"/>
        <dbReference type="ChEBI" id="CHEBI:15378"/>
        <dbReference type="ChEBI" id="CHEBI:57330"/>
        <dbReference type="ChEBI" id="CHEBI:57375"/>
        <dbReference type="ChEBI" id="CHEBI:57692"/>
        <dbReference type="ChEBI" id="CHEBI:58307"/>
    </reaction>
    <physiologicalReaction direction="left-to-right" evidence="20">
        <dbReference type="Rhea" id="RHEA:47297"/>
    </physiologicalReaction>
</comment>
<evidence type="ECO:0000256" key="12">
    <source>
        <dbReference type="ARBA" id="ARBA00023002"/>
    </source>
</evidence>
<evidence type="ECO:0000256" key="11">
    <source>
        <dbReference type="ARBA" id="ARBA00022946"/>
    </source>
</evidence>
<evidence type="ECO:0000256" key="5">
    <source>
        <dbReference type="ARBA" id="ARBA00022553"/>
    </source>
</evidence>
<dbReference type="PANTHER" id="PTHR43884:SF11">
    <property type="entry name" value="VERY LONG-CHAIN SPECIFIC ACYL-COA DEHYDROGENASE, MITOCHONDRIAL"/>
    <property type="match status" value="1"/>
</dbReference>
<proteinExistence type="inferred from homology"/>
<evidence type="ECO:0000256" key="15">
    <source>
        <dbReference type="ARBA" id="ARBA00023136"/>
    </source>
</evidence>
<keyword evidence="15" id="KW-0472">Membrane</keyword>
<evidence type="ECO:0000256" key="6">
    <source>
        <dbReference type="ARBA" id="ARBA00022630"/>
    </source>
</evidence>
<evidence type="ECO:0000259" key="27">
    <source>
        <dbReference type="Pfam" id="PF02771"/>
    </source>
</evidence>
<dbReference type="Pfam" id="PF00441">
    <property type="entry name" value="Acyl-CoA_dh_1"/>
    <property type="match status" value="1"/>
</dbReference>
<organism evidence="29">
    <name type="scientific">Oikopleura dioica</name>
    <name type="common">Tunicate</name>
    <dbReference type="NCBI Taxonomy" id="34765"/>
    <lineage>
        <taxon>Eukaryota</taxon>
        <taxon>Metazoa</taxon>
        <taxon>Chordata</taxon>
        <taxon>Tunicata</taxon>
        <taxon>Appendicularia</taxon>
        <taxon>Copelata</taxon>
        <taxon>Oikopleuridae</taxon>
        <taxon>Oikopleura</taxon>
    </lineage>
</organism>
<name>E4XJ19_OIKDI</name>
<evidence type="ECO:0000256" key="22">
    <source>
        <dbReference type="ARBA" id="ARBA00049050"/>
    </source>
</evidence>
<dbReference type="Pfam" id="PF17784">
    <property type="entry name" value="Sulfotransfer_4"/>
    <property type="match status" value="1"/>
</dbReference>
<evidence type="ECO:0000256" key="23">
    <source>
        <dbReference type="ARBA" id="ARBA00049140"/>
    </source>
</evidence>
<dbReference type="Gene3D" id="2.40.110.10">
    <property type="entry name" value="Butyryl-CoA Dehydrogenase, subunit A, domain 2"/>
    <property type="match status" value="1"/>
</dbReference>
<keyword evidence="5" id="KW-0597">Phosphoprotein</keyword>
<keyword evidence="11" id="KW-0809">Transit peptide</keyword>
<keyword evidence="6" id="KW-0285">Flavoprotein</keyword>
<feature type="domain" description="Acyl-CoA oxidase/dehydrogenase middle" evidence="26">
    <location>
        <begin position="264"/>
        <end position="364"/>
    </location>
</feature>
<evidence type="ECO:0000256" key="4">
    <source>
        <dbReference type="ARBA" id="ARBA00009347"/>
    </source>
</evidence>
<evidence type="ECO:0000256" key="24">
    <source>
        <dbReference type="ARBA" id="ARBA00049224"/>
    </source>
</evidence>
<dbReference type="PROSITE" id="PS00073">
    <property type="entry name" value="ACYL_COA_DH_2"/>
    <property type="match status" value="1"/>
</dbReference>
<dbReference type="Pfam" id="PF02771">
    <property type="entry name" value="Acyl-CoA_dh_N"/>
    <property type="match status" value="1"/>
</dbReference>
<comment type="catalytic activity">
    <reaction evidence="23">
        <text>eicosanoyl-CoA + oxidized [electron-transfer flavoprotein] + H(+) = (2E)-eicosenoyl-CoA + reduced [electron-transfer flavoprotein]</text>
        <dbReference type="Rhea" id="RHEA:47236"/>
        <dbReference type="Rhea" id="RHEA-COMP:10685"/>
        <dbReference type="Rhea" id="RHEA-COMP:10686"/>
        <dbReference type="ChEBI" id="CHEBI:15378"/>
        <dbReference type="ChEBI" id="CHEBI:57380"/>
        <dbReference type="ChEBI" id="CHEBI:57692"/>
        <dbReference type="ChEBI" id="CHEBI:58307"/>
        <dbReference type="ChEBI" id="CHEBI:74691"/>
    </reaction>
    <physiologicalReaction direction="left-to-right" evidence="23">
        <dbReference type="Rhea" id="RHEA:47237"/>
    </physiologicalReaction>
</comment>
<dbReference type="InterPro" id="IPR009100">
    <property type="entry name" value="AcylCoA_DH/oxidase_NM_dom_sf"/>
</dbReference>
<keyword evidence="7" id="KW-0999">Mitochondrion inner membrane</keyword>
<dbReference type="InterPro" id="IPR006091">
    <property type="entry name" value="Acyl-CoA_Oxase/DH_mid-dom"/>
</dbReference>
<evidence type="ECO:0000256" key="2">
    <source>
        <dbReference type="ARBA" id="ARBA00004637"/>
    </source>
</evidence>
<dbReference type="InterPro" id="IPR027417">
    <property type="entry name" value="P-loop_NTPase"/>
</dbReference>
<dbReference type="InterPro" id="IPR040632">
    <property type="entry name" value="Sulfotransfer_4"/>
</dbReference>
<feature type="domain" description="Acyl-CoA dehydrogenase/oxidase C-terminal" evidence="25">
    <location>
        <begin position="376"/>
        <end position="522"/>
    </location>
</feature>
<dbReference type="OrthoDB" id="2588832at2759"/>
<comment type="function">
    <text evidence="18">Very long-chain specific acyl-CoA dehydrogenase is one of the acyl-CoA dehydrogenases that catalyze the first step of mitochondrial fatty acid beta-oxidation, an aerobic process breaking down fatty acids into acetyl-CoA and allowing the production of energy from fats. The first step of fatty acid beta-oxidation consists in the removal of one hydrogen from C-2 and C-3 of the straight-chain fatty acyl-CoA thioester, resulting in the formation of trans-2-enoyl-CoA. Among the different mitochondrial acyl-CoA dehydrogenases, very long-chain specific acyl-CoA dehydrogenase acts specifically on acyl-CoAs with saturated 12 to 24 carbons long primary chains.</text>
</comment>
<dbReference type="InParanoid" id="E4XJ19"/>
<keyword evidence="30" id="KW-1185">Reference proteome</keyword>
<comment type="catalytic activity">
    <reaction evidence="22">
        <text>a very-long-chain 2,3-saturated fatty acyl-CoA + oxidized [electron-transfer flavoprotein] + H(+) = a very-long-chain (2E)-enoyl-CoA + reduced [electron-transfer flavoprotein]</text>
        <dbReference type="Rhea" id="RHEA:19181"/>
        <dbReference type="Rhea" id="RHEA-COMP:10685"/>
        <dbReference type="Rhea" id="RHEA-COMP:10686"/>
        <dbReference type="ChEBI" id="CHEBI:15378"/>
        <dbReference type="ChEBI" id="CHEBI:57692"/>
        <dbReference type="ChEBI" id="CHEBI:58307"/>
        <dbReference type="ChEBI" id="CHEBI:83724"/>
        <dbReference type="ChEBI" id="CHEBI:83728"/>
        <dbReference type="EC" id="1.3.8.9"/>
    </reaction>
    <physiologicalReaction direction="left-to-right" evidence="22">
        <dbReference type="Rhea" id="RHEA:19182"/>
    </physiologicalReaction>
</comment>
<dbReference type="Proteomes" id="UP000001307">
    <property type="component" value="Unassembled WGS sequence"/>
</dbReference>
<dbReference type="InterPro" id="IPR036250">
    <property type="entry name" value="AcylCo_DH-like_C"/>
</dbReference>
<protein>
    <recommendedName>
        <fullName evidence="17">Very long-chain specific acyl-CoA dehydrogenase, mitochondrial</fullName>
        <ecNumber evidence="16">1.3.8.9</ecNumber>
    </recommendedName>
</protein>
<dbReference type="SUPFAM" id="SSF56645">
    <property type="entry name" value="Acyl-CoA dehydrogenase NM domain-like"/>
    <property type="match status" value="1"/>
</dbReference>
<evidence type="ECO:0000256" key="21">
    <source>
        <dbReference type="ARBA" id="ARBA00048086"/>
    </source>
</evidence>
<evidence type="ECO:0000256" key="1">
    <source>
        <dbReference type="ARBA" id="ARBA00001974"/>
    </source>
</evidence>
<comment type="pathway">
    <text evidence="3">Lipid metabolism; mitochondrial fatty acid beta-oxidation.</text>
</comment>
<feature type="domain" description="Acyl-CoA dehydrogenase/oxidase N-terminal" evidence="27">
    <location>
        <begin position="203"/>
        <end position="260"/>
    </location>
</feature>
<gene>
    <name evidence="29" type="ORF">GSOID_T00012600001</name>
</gene>
<dbReference type="EC" id="1.3.8.9" evidence="16"/>
<accession>E4XJ19</accession>
<comment type="subunit">
    <text evidence="19">Homodimer. Homodimerizes after import into the mitochondrion.</text>
</comment>
<keyword evidence="13" id="KW-0443">Lipid metabolism</keyword>
<dbReference type="InterPro" id="IPR037069">
    <property type="entry name" value="AcylCoA_DH/ox_N_sf"/>
</dbReference>
<evidence type="ECO:0000256" key="17">
    <source>
        <dbReference type="ARBA" id="ARBA00040902"/>
    </source>
</evidence>
<evidence type="ECO:0000256" key="3">
    <source>
        <dbReference type="ARBA" id="ARBA00005198"/>
    </source>
</evidence>
<evidence type="ECO:0000256" key="14">
    <source>
        <dbReference type="ARBA" id="ARBA00023128"/>
    </source>
</evidence>
<evidence type="ECO:0000256" key="7">
    <source>
        <dbReference type="ARBA" id="ARBA00022792"/>
    </source>
</evidence>
<evidence type="ECO:0000313" key="29">
    <source>
        <dbReference type="EMBL" id="CBY10462.1"/>
    </source>
</evidence>
<comment type="catalytic activity">
    <reaction evidence="24">
        <text>octadecanoyl-CoA + oxidized [electron-transfer flavoprotein] + H(+) = (2E)-octadecenoyl-CoA + reduced [electron-transfer flavoprotein]</text>
        <dbReference type="Rhea" id="RHEA:47240"/>
        <dbReference type="Rhea" id="RHEA-COMP:10685"/>
        <dbReference type="Rhea" id="RHEA-COMP:10686"/>
        <dbReference type="ChEBI" id="CHEBI:15378"/>
        <dbReference type="ChEBI" id="CHEBI:57394"/>
        <dbReference type="ChEBI" id="CHEBI:57692"/>
        <dbReference type="ChEBI" id="CHEBI:58307"/>
        <dbReference type="ChEBI" id="CHEBI:71412"/>
    </reaction>
    <physiologicalReaction direction="left-to-right" evidence="24">
        <dbReference type="Rhea" id="RHEA:47241"/>
    </physiologicalReaction>
</comment>
<dbReference type="EMBL" id="FN653057">
    <property type="protein sequence ID" value="CBY10462.1"/>
    <property type="molecule type" value="Genomic_DNA"/>
</dbReference>
<dbReference type="InterPro" id="IPR006089">
    <property type="entry name" value="Acyl-CoA_DH_CS"/>
</dbReference>
<dbReference type="InterPro" id="IPR009075">
    <property type="entry name" value="AcylCo_DH/oxidase_C"/>
</dbReference>
<feature type="domain" description="ACAD9/ACADV-like C-terminal" evidence="28">
    <location>
        <begin position="577"/>
        <end position="692"/>
    </location>
</feature>
<dbReference type="SUPFAM" id="SSF52540">
    <property type="entry name" value="P-loop containing nucleoside triphosphate hydrolases"/>
    <property type="match status" value="1"/>
</dbReference>
<comment type="cofactor">
    <cofactor evidence="1">
        <name>FAD</name>
        <dbReference type="ChEBI" id="CHEBI:57692"/>
    </cofactor>
</comment>
<dbReference type="FunFam" id="2.40.110.10:FF:000006">
    <property type="entry name" value="very long-chain specific acyl-CoA dehydrogenase, mitochondrial"/>
    <property type="match status" value="1"/>
</dbReference>
<evidence type="ECO:0000256" key="18">
    <source>
        <dbReference type="ARBA" id="ARBA00045422"/>
    </source>
</evidence>
<comment type="catalytic activity">
    <reaction evidence="21">
        <text>tetracosanoyl-CoA + oxidized [electron-transfer flavoprotein] + H(+) = (2E)-tetracosenoyl-CoA + reduced [electron-transfer flavoprotein]</text>
        <dbReference type="Rhea" id="RHEA:47232"/>
        <dbReference type="Rhea" id="RHEA-COMP:10685"/>
        <dbReference type="Rhea" id="RHEA-COMP:10686"/>
        <dbReference type="ChEBI" id="CHEBI:15378"/>
        <dbReference type="ChEBI" id="CHEBI:57692"/>
        <dbReference type="ChEBI" id="CHEBI:58307"/>
        <dbReference type="ChEBI" id="CHEBI:65052"/>
        <dbReference type="ChEBI" id="CHEBI:74693"/>
    </reaction>
    <physiologicalReaction direction="left-to-right" evidence="21">
        <dbReference type="Rhea" id="RHEA:47233"/>
    </physiologicalReaction>
</comment>
<dbReference type="Gene3D" id="1.20.140.10">
    <property type="entry name" value="Butyryl-CoA Dehydrogenase, subunit A, domain 3"/>
    <property type="match status" value="2"/>
</dbReference>
<comment type="similarity">
    <text evidence="4">Belongs to the acyl-CoA dehydrogenase family.</text>
</comment>
<dbReference type="Pfam" id="PF21343">
    <property type="entry name" value="ACAD9-ACADV_C"/>
    <property type="match status" value="1"/>
</dbReference>
<keyword evidence="14" id="KW-0496">Mitochondrion</keyword>
<evidence type="ECO:0000313" key="30">
    <source>
        <dbReference type="Proteomes" id="UP000001307"/>
    </source>
</evidence>
<dbReference type="InterPro" id="IPR013786">
    <property type="entry name" value="AcylCoA_DH/ox_N"/>
</dbReference>
<evidence type="ECO:0000259" key="28">
    <source>
        <dbReference type="Pfam" id="PF21343"/>
    </source>
</evidence>
<dbReference type="InterPro" id="IPR046373">
    <property type="entry name" value="Acyl-CoA_Oxase/DH_mid-dom_sf"/>
</dbReference>
<evidence type="ECO:0000256" key="13">
    <source>
        <dbReference type="ARBA" id="ARBA00023098"/>
    </source>
</evidence>
<dbReference type="Gene3D" id="1.10.540.10">
    <property type="entry name" value="Acyl-CoA dehydrogenase/oxidase, N-terminal domain"/>
    <property type="match status" value="1"/>
</dbReference>